<evidence type="ECO:0000313" key="3">
    <source>
        <dbReference type="EMBL" id="GAA1919613.1"/>
    </source>
</evidence>
<keyword evidence="1" id="KW-0328">Glycosyltransferase</keyword>
<keyword evidence="2" id="KW-0808">Transferase</keyword>
<proteinExistence type="predicted"/>
<accession>A0ABN2PFU9</accession>
<dbReference type="CDD" id="cd03801">
    <property type="entry name" value="GT4_PimA-like"/>
    <property type="match status" value="1"/>
</dbReference>
<sequence length="384" mass="41248">MTRAVVHAITPGDHFSPRTGSAIPTVVHGQAMASTLDPAGARYAHRVLLERGTFHPRYESADIIEYDGASWPGTAARARDAVLARVGVPRRAALQTFRPLAEALRDQPESFVLAHNAPALPQLLRDQPHPSVLYAHNDLLRTFGPREVTRALDPVSAIVCVSADLAERTADQLPAHLSSRVHVVDNGVDTEQFTPSVAARTDGRMRVMFAGRLVPDKGADVLLDAVRMLGRDDIDVVIVGSRGFDREAALSPYERSLRELAAGSRASVTFEPFAARPLLPALLQTADVFVAPARWAEPSGLTIGEAMATGLPVIASRVGGIPEVLGDAGILVGADDPRSLADALSHLADDTGARARYGVAARARAEERDWRHSWRQLRAVLEGV</sequence>
<dbReference type="EMBL" id="BAAAOF010000002">
    <property type="protein sequence ID" value="GAA1919613.1"/>
    <property type="molecule type" value="Genomic_DNA"/>
</dbReference>
<reference evidence="3 4" key="1">
    <citation type="journal article" date="2019" name="Int. J. Syst. Evol. Microbiol.">
        <title>The Global Catalogue of Microorganisms (GCM) 10K type strain sequencing project: providing services to taxonomists for standard genome sequencing and annotation.</title>
        <authorList>
            <consortium name="The Broad Institute Genomics Platform"/>
            <consortium name="The Broad Institute Genome Sequencing Center for Infectious Disease"/>
            <person name="Wu L."/>
            <person name="Ma J."/>
        </authorList>
    </citation>
    <scope>NUCLEOTIDE SEQUENCE [LARGE SCALE GENOMIC DNA]</scope>
    <source>
        <strain evidence="3 4">JCM 14900</strain>
    </source>
</reference>
<dbReference type="RefSeq" id="WP_248146089.1">
    <property type="nucleotide sequence ID" value="NZ_BAAAOF010000002.1"/>
</dbReference>
<evidence type="ECO:0008006" key="5">
    <source>
        <dbReference type="Google" id="ProtNLM"/>
    </source>
</evidence>
<evidence type="ECO:0000313" key="4">
    <source>
        <dbReference type="Proteomes" id="UP001501343"/>
    </source>
</evidence>
<comment type="caution">
    <text evidence="3">The sequence shown here is derived from an EMBL/GenBank/DDBJ whole genome shotgun (WGS) entry which is preliminary data.</text>
</comment>
<dbReference type="Proteomes" id="UP001501343">
    <property type="component" value="Unassembled WGS sequence"/>
</dbReference>
<organism evidence="3 4">
    <name type="scientific">Microbacterium aoyamense</name>
    <dbReference type="NCBI Taxonomy" id="344166"/>
    <lineage>
        <taxon>Bacteria</taxon>
        <taxon>Bacillati</taxon>
        <taxon>Actinomycetota</taxon>
        <taxon>Actinomycetes</taxon>
        <taxon>Micrococcales</taxon>
        <taxon>Microbacteriaceae</taxon>
        <taxon>Microbacterium</taxon>
    </lineage>
</organism>
<dbReference type="PANTHER" id="PTHR12526:SF510">
    <property type="entry name" value="D-INOSITOL 3-PHOSPHATE GLYCOSYLTRANSFERASE"/>
    <property type="match status" value="1"/>
</dbReference>
<dbReference type="PANTHER" id="PTHR12526">
    <property type="entry name" value="GLYCOSYLTRANSFERASE"/>
    <property type="match status" value="1"/>
</dbReference>
<dbReference type="Gene3D" id="3.40.50.2000">
    <property type="entry name" value="Glycogen Phosphorylase B"/>
    <property type="match status" value="2"/>
</dbReference>
<dbReference type="SUPFAM" id="SSF53756">
    <property type="entry name" value="UDP-Glycosyltransferase/glycogen phosphorylase"/>
    <property type="match status" value="1"/>
</dbReference>
<name>A0ABN2PFU9_9MICO</name>
<keyword evidence="4" id="KW-1185">Reference proteome</keyword>
<gene>
    <name evidence="3" type="ORF">GCM10009775_10270</name>
</gene>
<evidence type="ECO:0000256" key="1">
    <source>
        <dbReference type="ARBA" id="ARBA00022676"/>
    </source>
</evidence>
<dbReference type="Pfam" id="PF13692">
    <property type="entry name" value="Glyco_trans_1_4"/>
    <property type="match status" value="1"/>
</dbReference>
<protein>
    <recommendedName>
        <fullName evidence="5">D-inositol 3-phosphate glycosyltransferase</fullName>
    </recommendedName>
</protein>
<evidence type="ECO:0000256" key="2">
    <source>
        <dbReference type="ARBA" id="ARBA00022679"/>
    </source>
</evidence>